<organism evidence="1 2">
    <name type="scientific">Streptococcus australis ATCC 700641</name>
    <dbReference type="NCBI Taxonomy" id="888833"/>
    <lineage>
        <taxon>Bacteria</taxon>
        <taxon>Bacillati</taxon>
        <taxon>Bacillota</taxon>
        <taxon>Bacilli</taxon>
        <taxon>Lactobacillales</taxon>
        <taxon>Streptococcaceae</taxon>
        <taxon>Streptococcus</taxon>
    </lineage>
</organism>
<reference evidence="1 2" key="1">
    <citation type="submission" date="2010-12" db="EMBL/GenBank/DDBJ databases">
        <authorList>
            <person name="Muzny D."/>
            <person name="Qin X."/>
            <person name="Deng J."/>
            <person name="Jiang H."/>
            <person name="Liu Y."/>
            <person name="Qu J."/>
            <person name="Song X.-Z."/>
            <person name="Zhang L."/>
            <person name="Thornton R."/>
            <person name="Coyle M."/>
            <person name="Francisco L."/>
            <person name="Jackson L."/>
            <person name="Javaid M."/>
            <person name="Korchina V."/>
            <person name="Kovar C."/>
            <person name="Mata R."/>
            <person name="Mathew T."/>
            <person name="Ngo R."/>
            <person name="Nguyen L."/>
            <person name="Nguyen N."/>
            <person name="Okwuonu G."/>
            <person name="Ongeri F."/>
            <person name="Pham C."/>
            <person name="Simmons D."/>
            <person name="Wilczek-Boney K."/>
            <person name="Hale W."/>
            <person name="Jakkamsetti A."/>
            <person name="Pham P."/>
            <person name="Ruth R."/>
            <person name="San Lucas F."/>
            <person name="Warren J."/>
            <person name="Zhang J."/>
            <person name="Zhao Z."/>
            <person name="Zhou C."/>
            <person name="Zhu D."/>
            <person name="Lee S."/>
            <person name="Bess C."/>
            <person name="Blankenburg K."/>
            <person name="Forbes L."/>
            <person name="Fu Q."/>
            <person name="Gubbala S."/>
            <person name="Hirani K."/>
            <person name="Jayaseelan J.C."/>
            <person name="Lara F."/>
            <person name="Munidasa M."/>
            <person name="Palculict T."/>
            <person name="Patil S."/>
            <person name="Pu L.-L."/>
            <person name="Saada N."/>
            <person name="Tang L."/>
            <person name="Weissenberger G."/>
            <person name="Zhu Y."/>
            <person name="Hemphill L."/>
            <person name="Shang Y."/>
            <person name="Youmans B."/>
            <person name="Ayvaz T."/>
            <person name="Ross M."/>
            <person name="Santibanez J."/>
            <person name="Aqrawi P."/>
            <person name="Gross S."/>
            <person name="Joshi V."/>
            <person name="Fowler G."/>
            <person name="Nazareth L."/>
            <person name="Reid J."/>
            <person name="Worley K."/>
            <person name="Petrosino J."/>
            <person name="Highlander S."/>
            <person name="Gibbs R."/>
        </authorList>
    </citation>
    <scope>NUCLEOTIDE SEQUENCE [LARGE SCALE GENOMIC DNA]</scope>
    <source>
        <strain evidence="1 2">ATCC 700641</strain>
    </source>
</reference>
<evidence type="ECO:0000313" key="2">
    <source>
        <dbReference type="Proteomes" id="UP000002814"/>
    </source>
</evidence>
<dbReference type="EMBL" id="AEQR01000020">
    <property type="protein sequence ID" value="EFV98820.1"/>
    <property type="molecule type" value="Genomic_DNA"/>
</dbReference>
<name>E7SC94_9STRE</name>
<keyword evidence="2" id="KW-1185">Reference proteome</keyword>
<dbReference type="AlphaFoldDB" id="E7SC94"/>
<dbReference type="Pfam" id="PF11772">
    <property type="entry name" value="EpuA"/>
    <property type="match status" value="1"/>
</dbReference>
<gene>
    <name evidence="1" type="ORF">HMPREF9421_1732</name>
</gene>
<dbReference type="eggNOG" id="ENOG5033DQZ">
    <property type="taxonomic scope" value="Bacteria"/>
</dbReference>
<comment type="caution">
    <text evidence="1">The sequence shown here is derived from an EMBL/GenBank/DDBJ whole genome shotgun (WGS) entry which is preliminary data.</text>
</comment>
<dbReference type="HOGENOM" id="CLU_151134_2_1_9"/>
<protein>
    <submittedName>
        <fullName evidence="1">EpuA family protein</fullName>
    </submittedName>
</protein>
<sequence>MMMKTKLKAIGKQLGIVLLVLTILAIVFALGLVIGYGVIGNGKDPWSILSPDTWKEILQKFSGK</sequence>
<proteinExistence type="predicted"/>
<accession>E7SC94</accession>
<dbReference type="InterPro" id="IPR024596">
    <property type="entry name" value="RNApol_su_b/EpuA"/>
</dbReference>
<evidence type="ECO:0000313" key="1">
    <source>
        <dbReference type="EMBL" id="EFV98820.1"/>
    </source>
</evidence>
<dbReference type="Proteomes" id="UP000002814">
    <property type="component" value="Unassembled WGS sequence"/>
</dbReference>